<dbReference type="EMBL" id="ADAS02001153">
    <property type="protein sequence ID" value="OAV86432.1"/>
    <property type="molecule type" value="Genomic_DNA"/>
</dbReference>
<accession>A0A180G1X7</accession>
<evidence type="ECO:0000313" key="4">
    <source>
        <dbReference type="Proteomes" id="UP000005240"/>
    </source>
</evidence>
<reference evidence="2" key="1">
    <citation type="submission" date="2009-11" db="EMBL/GenBank/DDBJ databases">
        <authorList>
            <consortium name="The Broad Institute Genome Sequencing Platform"/>
            <person name="Ward D."/>
            <person name="Feldgarden M."/>
            <person name="Earl A."/>
            <person name="Young S.K."/>
            <person name="Zeng Q."/>
            <person name="Koehrsen M."/>
            <person name="Alvarado L."/>
            <person name="Berlin A."/>
            <person name="Bochicchio J."/>
            <person name="Borenstein D."/>
            <person name="Chapman S.B."/>
            <person name="Chen Z."/>
            <person name="Engels R."/>
            <person name="Freedman E."/>
            <person name="Gellesch M."/>
            <person name="Goldberg J."/>
            <person name="Griggs A."/>
            <person name="Gujja S."/>
            <person name="Heilman E."/>
            <person name="Heiman D."/>
            <person name="Hepburn T."/>
            <person name="Howarth C."/>
            <person name="Jen D."/>
            <person name="Larson L."/>
            <person name="Lewis B."/>
            <person name="Mehta T."/>
            <person name="Park D."/>
            <person name="Pearson M."/>
            <person name="Roberts A."/>
            <person name="Saif S."/>
            <person name="Shea T."/>
            <person name="Shenoy N."/>
            <person name="Sisk P."/>
            <person name="Stolte C."/>
            <person name="Sykes S."/>
            <person name="Thomson T."/>
            <person name="Walk T."/>
            <person name="White J."/>
            <person name="Yandava C."/>
            <person name="Izard J."/>
            <person name="Baranova O.V."/>
            <person name="Blanton J.M."/>
            <person name="Tanner A.C."/>
            <person name="Dewhirst F.E."/>
            <person name="Haas B."/>
            <person name="Nusbaum C."/>
            <person name="Birren B."/>
        </authorList>
    </citation>
    <scope>NUCLEOTIDE SEQUENCE [LARGE SCALE GENOMIC DNA]</scope>
    <source>
        <strain evidence="2">1-1 BBBD Race 1</strain>
    </source>
</reference>
<name>A0A180G1X7_PUCT1</name>
<feature type="region of interest" description="Disordered" evidence="1">
    <location>
        <begin position="1"/>
        <end position="123"/>
    </location>
</feature>
<reference evidence="3 4" key="3">
    <citation type="journal article" date="2017" name="G3 (Bethesda)">
        <title>Comparative analysis highlights variable genome content of wheat rusts and divergence of the mating loci.</title>
        <authorList>
            <person name="Cuomo C.A."/>
            <person name="Bakkeren G."/>
            <person name="Khalil H.B."/>
            <person name="Panwar V."/>
            <person name="Joly D."/>
            <person name="Linning R."/>
            <person name="Sakthikumar S."/>
            <person name="Song X."/>
            <person name="Adiconis X."/>
            <person name="Fan L."/>
            <person name="Goldberg J.M."/>
            <person name="Levin J.Z."/>
            <person name="Young S."/>
            <person name="Zeng Q."/>
            <person name="Anikster Y."/>
            <person name="Bruce M."/>
            <person name="Wang M."/>
            <person name="Yin C."/>
            <person name="McCallum B."/>
            <person name="Szabo L.J."/>
            <person name="Hulbert S."/>
            <person name="Chen X."/>
            <person name="Fellers J.P."/>
        </authorList>
    </citation>
    <scope>NUCLEOTIDE SEQUENCE</scope>
    <source>
        <strain evidence="3">isolate 1-1 / race 1 (BBBD)</strain>
        <strain evidence="4">Isolate 1-1 / race 1 (BBBD)</strain>
    </source>
</reference>
<evidence type="ECO:0000313" key="3">
    <source>
        <dbReference type="EnsemblFungi" id="PTTG_29908-t43_1-p1"/>
    </source>
</evidence>
<gene>
    <name evidence="2" type="ORF">PTTG_29908</name>
</gene>
<keyword evidence="4" id="KW-1185">Reference proteome</keyword>
<feature type="compositionally biased region" description="Polar residues" evidence="1">
    <location>
        <begin position="1"/>
        <end position="17"/>
    </location>
</feature>
<reference evidence="3" key="4">
    <citation type="submission" date="2025-05" db="UniProtKB">
        <authorList>
            <consortium name="EnsemblFungi"/>
        </authorList>
    </citation>
    <scope>IDENTIFICATION</scope>
    <source>
        <strain evidence="3">isolate 1-1 / race 1 (BBBD)</strain>
    </source>
</reference>
<organism evidence="2">
    <name type="scientific">Puccinia triticina (isolate 1-1 / race 1 (BBBD))</name>
    <name type="common">Brown leaf rust fungus</name>
    <dbReference type="NCBI Taxonomy" id="630390"/>
    <lineage>
        <taxon>Eukaryota</taxon>
        <taxon>Fungi</taxon>
        <taxon>Dikarya</taxon>
        <taxon>Basidiomycota</taxon>
        <taxon>Pucciniomycotina</taxon>
        <taxon>Pucciniomycetes</taxon>
        <taxon>Pucciniales</taxon>
        <taxon>Pucciniaceae</taxon>
        <taxon>Puccinia</taxon>
    </lineage>
</organism>
<dbReference type="Proteomes" id="UP000005240">
    <property type="component" value="Unassembled WGS sequence"/>
</dbReference>
<protein>
    <submittedName>
        <fullName evidence="2 3">Uncharacterized protein</fullName>
    </submittedName>
</protein>
<proteinExistence type="predicted"/>
<reference evidence="2" key="2">
    <citation type="submission" date="2016-05" db="EMBL/GenBank/DDBJ databases">
        <title>Comparative analysis highlights variable genome content of wheat rusts and divergence of the mating loci.</title>
        <authorList>
            <person name="Cuomo C.A."/>
            <person name="Bakkeren G."/>
            <person name="Szabo L."/>
            <person name="Khalil H."/>
            <person name="Joly D."/>
            <person name="Goldberg J."/>
            <person name="Young S."/>
            <person name="Zeng Q."/>
            <person name="Fellers J."/>
        </authorList>
    </citation>
    <scope>NUCLEOTIDE SEQUENCE [LARGE SCALE GENOMIC DNA]</scope>
    <source>
        <strain evidence="2">1-1 BBBD Race 1</strain>
    </source>
</reference>
<feature type="compositionally biased region" description="Polar residues" evidence="1">
    <location>
        <begin position="43"/>
        <end position="53"/>
    </location>
</feature>
<dbReference type="AlphaFoldDB" id="A0A180G1X7"/>
<evidence type="ECO:0000313" key="2">
    <source>
        <dbReference type="EMBL" id="OAV86432.1"/>
    </source>
</evidence>
<dbReference type="EnsemblFungi" id="PTTG_29908-t43_1">
    <property type="protein sequence ID" value="PTTG_29908-t43_1-p1"/>
    <property type="gene ID" value="PTTG_29908"/>
</dbReference>
<feature type="compositionally biased region" description="Polar residues" evidence="1">
    <location>
        <begin position="112"/>
        <end position="123"/>
    </location>
</feature>
<evidence type="ECO:0000256" key="1">
    <source>
        <dbReference type="SAM" id="MobiDB-lite"/>
    </source>
</evidence>
<dbReference type="VEuPathDB" id="FungiDB:PTTG_29908"/>
<sequence length="123" mass="12802">MSRNCFTSCQGTHQDYSLTPGHDPRLIPGNNLSGHPGPPFGSNPASSVGNNSLALRGPNPPPAEILSGSNPPDVHNQPSKAGPQRTPTVARTGAPASPYAMNLLPPEPHQAWSPSSANLRQLS</sequence>